<dbReference type="EMBL" id="AYXO01000035">
    <property type="protein sequence ID" value="ETA05667.1"/>
    <property type="molecule type" value="Genomic_DNA"/>
</dbReference>
<sequence length="222" mass="24359">MEDRVMRGYPRDDVVSQPAGTVAERALSAELHAARARIASLESTVDSLNLSLGQLATSTDRVTEIADRLARDNDDLRARAARRTFTEWFNAAITGLATRQQLAFQDSVIRRDERAAAYHRGQGNAISERIRSLVAGAEMCRRNLGELGEWIRSERSDWKQRLVESPVAGPVNPGQLHTRDGWIAEVGAHLQCLEELVALTQSTPGLPAPTGPTSVRQQSPPS</sequence>
<proteinExistence type="predicted"/>
<evidence type="ECO:0000313" key="3">
    <source>
        <dbReference type="EMBL" id="ETA05667.1"/>
    </source>
</evidence>
<keyword evidence="4" id="KW-1185">Reference proteome</keyword>
<evidence type="ECO:0000313" key="4">
    <source>
        <dbReference type="Proteomes" id="UP000035035"/>
    </source>
</evidence>
<dbReference type="HOGENOM" id="CLU_1243863_0_0_11"/>
<feature type="region of interest" description="Disordered" evidence="2">
    <location>
        <begin position="202"/>
        <end position="222"/>
    </location>
</feature>
<dbReference type="AlphaFoldDB" id="W9DBB3"/>
<evidence type="ECO:0000256" key="2">
    <source>
        <dbReference type="SAM" id="MobiDB-lite"/>
    </source>
</evidence>
<organism evidence="3 4">
    <name type="scientific">Gordonia alkanivorans CGMCC 6845</name>
    <dbReference type="NCBI Taxonomy" id="1423140"/>
    <lineage>
        <taxon>Bacteria</taxon>
        <taxon>Bacillati</taxon>
        <taxon>Actinomycetota</taxon>
        <taxon>Actinomycetes</taxon>
        <taxon>Mycobacteriales</taxon>
        <taxon>Gordoniaceae</taxon>
        <taxon>Gordonia</taxon>
    </lineage>
</organism>
<dbReference type="Proteomes" id="UP000035035">
    <property type="component" value="Unassembled WGS sequence"/>
</dbReference>
<gene>
    <name evidence="3" type="ORF">V525_17010</name>
</gene>
<dbReference type="PATRIC" id="fig|1423140.3.peg.3410"/>
<keyword evidence="1" id="KW-0175">Coiled coil</keyword>
<protein>
    <submittedName>
        <fullName evidence="3">Uncharacterized protein</fullName>
    </submittedName>
</protein>
<reference evidence="3 4" key="1">
    <citation type="journal article" date="2014" name="Genome Announc.">
        <title>Draft Genome Sequence of Gordonia alkanivorans Strain CGMCC6845, a Halotolerant Hydrocarbon-Degrading Bacterium.</title>
        <authorList>
            <person name="Wang X."/>
            <person name="Jin D."/>
            <person name="Zhou L."/>
            <person name="Wu L."/>
            <person name="An W."/>
            <person name="Zhao L."/>
        </authorList>
    </citation>
    <scope>NUCLEOTIDE SEQUENCE [LARGE SCALE GENOMIC DNA]</scope>
    <source>
        <strain evidence="3 4">CGMCC 6845</strain>
    </source>
</reference>
<feature type="coiled-coil region" evidence="1">
    <location>
        <begin position="24"/>
        <end position="51"/>
    </location>
</feature>
<evidence type="ECO:0000256" key="1">
    <source>
        <dbReference type="SAM" id="Coils"/>
    </source>
</evidence>
<accession>W9DBB3</accession>
<name>W9DBB3_9ACTN</name>
<feature type="compositionally biased region" description="Polar residues" evidence="2">
    <location>
        <begin position="211"/>
        <end position="222"/>
    </location>
</feature>
<comment type="caution">
    <text evidence="3">The sequence shown here is derived from an EMBL/GenBank/DDBJ whole genome shotgun (WGS) entry which is preliminary data.</text>
</comment>